<keyword evidence="1" id="KW-0472">Membrane</keyword>
<feature type="transmembrane region" description="Helical" evidence="1">
    <location>
        <begin position="140"/>
        <end position="164"/>
    </location>
</feature>
<dbReference type="GO" id="GO:0016747">
    <property type="term" value="F:acyltransferase activity, transferring groups other than amino-acyl groups"/>
    <property type="evidence" value="ECO:0007669"/>
    <property type="project" value="InterPro"/>
</dbReference>
<gene>
    <name evidence="3" type="ORF">CK620_12405</name>
</gene>
<feature type="transmembrane region" description="Helical" evidence="1">
    <location>
        <begin position="333"/>
        <end position="357"/>
    </location>
</feature>
<accession>A0A2A2A778</accession>
<dbReference type="GO" id="GO:0016020">
    <property type="term" value="C:membrane"/>
    <property type="evidence" value="ECO:0007669"/>
    <property type="project" value="TreeGrafter"/>
</dbReference>
<reference evidence="3 4" key="1">
    <citation type="submission" date="2017-08" db="EMBL/GenBank/DDBJ databases">
        <title>WGS of Clinical strains of the CDC Group NO-1 linked to zoonotic infections in humans.</title>
        <authorList>
            <person name="Bernier A.-M."/>
            <person name="Bernard K."/>
        </authorList>
    </citation>
    <scope>NUCLEOTIDE SEQUENCE [LARGE SCALE GENOMIC DNA]</scope>
    <source>
        <strain evidence="3 4">NML03-0146</strain>
    </source>
</reference>
<sequence length="378" mass="42927">MSAIPSTRSRPRTRPMIHNIQALRFVAAFLVVMHHTLPPNIHPAHYASIPAWFTEISRYGFAGVDIFFVISGFIMAQTTRGLQPGLASGMRFTLRRFLRIYTGYWPAFFLTLGLSIWLGIFQGPEISRLGSFLLLPQQHYLLNVSWTLSYELYFYLLVGLMLCLTRRHAALVMGLLFVALAVFVLLAHRAGMYLPQHYDGLAFLPQVFLTSPLVLEFLAGFLLSEYLHRFPRQPVLPWLLLTLCAIAASVWYQKWGGLQGVGMAAFLYYPERVLCFGTASLGLVALAAILPAGRHWLLRGMQRLGDASYALYLLHIPLLVILYGLWFPKIPGLLWIAGGKLSLLSYLLLCIAAAWLYHRWIERPLHRWTQRLLPTQSA</sequence>
<feature type="transmembrane region" description="Helical" evidence="1">
    <location>
        <begin position="273"/>
        <end position="297"/>
    </location>
</feature>
<feature type="transmembrane region" description="Helical" evidence="1">
    <location>
        <begin position="171"/>
        <end position="191"/>
    </location>
</feature>
<feature type="domain" description="Acyltransferase 3" evidence="2">
    <location>
        <begin position="18"/>
        <end position="354"/>
    </location>
</feature>
<feature type="transmembrane region" description="Helical" evidence="1">
    <location>
        <begin position="57"/>
        <end position="76"/>
    </location>
</feature>
<comment type="caution">
    <text evidence="3">The sequence shown here is derived from an EMBL/GenBank/DDBJ whole genome shotgun (WGS) entry which is preliminary data.</text>
</comment>
<feature type="transmembrane region" description="Helical" evidence="1">
    <location>
        <begin position="21"/>
        <end position="37"/>
    </location>
</feature>
<protein>
    <submittedName>
        <fullName evidence="3">Acyltransferase</fullName>
    </submittedName>
</protein>
<feature type="transmembrane region" description="Helical" evidence="1">
    <location>
        <begin position="235"/>
        <end position="253"/>
    </location>
</feature>
<evidence type="ECO:0000313" key="4">
    <source>
        <dbReference type="Proteomes" id="UP000217999"/>
    </source>
</evidence>
<keyword evidence="3" id="KW-0808">Transferase</keyword>
<proteinExistence type="predicted"/>
<keyword evidence="1" id="KW-1133">Transmembrane helix</keyword>
<dbReference type="InterPro" id="IPR050879">
    <property type="entry name" value="Acyltransferase_3"/>
</dbReference>
<keyword evidence="3" id="KW-0012">Acyltransferase</keyword>
<dbReference type="InterPro" id="IPR002656">
    <property type="entry name" value="Acyl_transf_3_dom"/>
</dbReference>
<feature type="transmembrane region" description="Helical" evidence="1">
    <location>
        <begin position="97"/>
        <end position="120"/>
    </location>
</feature>
<dbReference type="AlphaFoldDB" id="A0A2A2A778"/>
<dbReference type="PANTHER" id="PTHR23028">
    <property type="entry name" value="ACETYLTRANSFERASE"/>
    <property type="match status" value="1"/>
</dbReference>
<evidence type="ECO:0000259" key="2">
    <source>
        <dbReference type="Pfam" id="PF01757"/>
    </source>
</evidence>
<organism evidence="3 4">
    <name type="scientific">Vandammella animalimorsus</name>
    <dbReference type="NCBI Taxonomy" id="2029117"/>
    <lineage>
        <taxon>Bacteria</taxon>
        <taxon>Pseudomonadati</taxon>
        <taxon>Pseudomonadota</taxon>
        <taxon>Betaproteobacteria</taxon>
        <taxon>Burkholderiales</taxon>
        <taxon>Comamonadaceae</taxon>
        <taxon>Vandammella</taxon>
    </lineage>
</organism>
<dbReference type="GO" id="GO:0009103">
    <property type="term" value="P:lipopolysaccharide biosynthetic process"/>
    <property type="evidence" value="ECO:0007669"/>
    <property type="project" value="TreeGrafter"/>
</dbReference>
<dbReference type="Proteomes" id="UP000217999">
    <property type="component" value="Unassembled WGS sequence"/>
</dbReference>
<evidence type="ECO:0000256" key="1">
    <source>
        <dbReference type="SAM" id="Phobius"/>
    </source>
</evidence>
<dbReference type="PANTHER" id="PTHR23028:SF53">
    <property type="entry name" value="ACYL_TRANSF_3 DOMAIN-CONTAINING PROTEIN"/>
    <property type="match status" value="1"/>
</dbReference>
<feature type="transmembrane region" description="Helical" evidence="1">
    <location>
        <begin position="203"/>
        <end position="223"/>
    </location>
</feature>
<evidence type="ECO:0000313" key="3">
    <source>
        <dbReference type="EMBL" id="PAT33666.1"/>
    </source>
</evidence>
<keyword evidence="1" id="KW-0812">Transmembrane</keyword>
<feature type="transmembrane region" description="Helical" evidence="1">
    <location>
        <begin position="309"/>
        <end position="327"/>
    </location>
</feature>
<name>A0A2A2A778_9BURK</name>
<dbReference type="EMBL" id="NSJF01000007">
    <property type="protein sequence ID" value="PAT33666.1"/>
    <property type="molecule type" value="Genomic_DNA"/>
</dbReference>
<dbReference type="Pfam" id="PF01757">
    <property type="entry name" value="Acyl_transf_3"/>
    <property type="match status" value="1"/>
</dbReference>